<keyword evidence="13" id="KW-1185">Reference proteome</keyword>
<keyword evidence="7" id="KW-0456">Lyase</keyword>
<evidence type="ECO:0000256" key="2">
    <source>
        <dbReference type="ARBA" id="ARBA00004613"/>
    </source>
</evidence>
<dbReference type="InterPro" id="IPR014284">
    <property type="entry name" value="RNA_pol_sigma-70_dom"/>
</dbReference>
<evidence type="ECO:0000259" key="10">
    <source>
        <dbReference type="Pfam" id="PF04542"/>
    </source>
</evidence>
<feature type="domain" description="Right handed beta helix" evidence="11">
    <location>
        <begin position="438"/>
        <end position="617"/>
    </location>
</feature>
<feature type="domain" description="RNA polymerase sigma-70 region 2" evidence="10">
    <location>
        <begin position="30"/>
        <end position="97"/>
    </location>
</feature>
<dbReference type="NCBIfam" id="TIGR02937">
    <property type="entry name" value="sigma70-ECF"/>
    <property type="match status" value="1"/>
</dbReference>
<keyword evidence="5" id="KW-0732">Signal</keyword>
<evidence type="ECO:0000313" key="12">
    <source>
        <dbReference type="EMBL" id="GAA4245196.1"/>
    </source>
</evidence>
<keyword evidence="6" id="KW-0106">Calcium</keyword>
<dbReference type="PANTHER" id="PTHR40088">
    <property type="entry name" value="PECTATE LYASE (EUROFUNG)"/>
    <property type="match status" value="1"/>
</dbReference>
<feature type="region of interest" description="Disordered" evidence="9">
    <location>
        <begin position="680"/>
        <end position="707"/>
    </location>
</feature>
<dbReference type="SUPFAM" id="SSF51126">
    <property type="entry name" value="Pectin lyase-like"/>
    <property type="match status" value="1"/>
</dbReference>
<comment type="similarity">
    <text evidence="8">Belongs to the polysaccharide lyase 9 family.</text>
</comment>
<dbReference type="PANTHER" id="PTHR40088:SF1">
    <property type="entry name" value="PECTATE LYASE PEL9"/>
    <property type="match status" value="1"/>
</dbReference>
<accession>A0ABP8CZ45</accession>
<proteinExistence type="inferred from homology"/>
<dbReference type="InterPro" id="IPR052052">
    <property type="entry name" value="Polysaccharide_Lyase_9"/>
</dbReference>
<evidence type="ECO:0000313" key="13">
    <source>
        <dbReference type="Proteomes" id="UP001500620"/>
    </source>
</evidence>
<dbReference type="Gene3D" id="1.10.1740.10">
    <property type="match status" value="1"/>
</dbReference>
<keyword evidence="4" id="KW-0479">Metal-binding</keyword>
<dbReference type="EMBL" id="BAABAT010000002">
    <property type="protein sequence ID" value="GAA4245196.1"/>
    <property type="molecule type" value="Genomic_DNA"/>
</dbReference>
<evidence type="ECO:0000256" key="3">
    <source>
        <dbReference type="ARBA" id="ARBA00022525"/>
    </source>
</evidence>
<keyword evidence="3" id="KW-0964">Secreted</keyword>
<evidence type="ECO:0000256" key="7">
    <source>
        <dbReference type="ARBA" id="ARBA00023239"/>
    </source>
</evidence>
<dbReference type="InterPro" id="IPR007627">
    <property type="entry name" value="RNA_pol_sigma70_r2"/>
</dbReference>
<comment type="cofactor">
    <cofactor evidence="1">
        <name>Ca(2+)</name>
        <dbReference type="ChEBI" id="CHEBI:29108"/>
    </cofactor>
</comment>
<dbReference type="InterPro" id="IPR013325">
    <property type="entry name" value="RNA_pol_sigma_r2"/>
</dbReference>
<gene>
    <name evidence="12" type="ORF">GCM10022255_011520</name>
</gene>
<dbReference type="InterPro" id="IPR039448">
    <property type="entry name" value="Beta_helix"/>
</dbReference>
<protein>
    <submittedName>
        <fullName evidence="12">Uncharacterized protein</fullName>
    </submittedName>
</protein>
<dbReference type="Pfam" id="PF13229">
    <property type="entry name" value="Beta_helix"/>
    <property type="match status" value="1"/>
</dbReference>
<reference evidence="13" key="1">
    <citation type="journal article" date="2019" name="Int. J. Syst. Evol. Microbiol.">
        <title>The Global Catalogue of Microorganisms (GCM) 10K type strain sequencing project: providing services to taxonomists for standard genome sequencing and annotation.</title>
        <authorList>
            <consortium name="The Broad Institute Genomics Platform"/>
            <consortium name="The Broad Institute Genome Sequencing Center for Infectious Disease"/>
            <person name="Wu L."/>
            <person name="Ma J."/>
        </authorList>
    </citation>
    <scope>NUCLEOTIDE SEQUENCE [LARGE SCALE GENOMIC DNA]</scope>
    <source>
        <strain evidence="13">JCM 17441</strain>
    </source>
</reference>
<dbReference type="SUPFAM" id="SSF88946">
    <property type="entry name" value="Sigma2 domain of RNA polymerase sigma factors"/>
    <property type="match status" value="1"/>
</dbReference>
<organism evidence="12 13">
    <name type="scientific">Dactylosporangium darangshiense</name>
    <dbReference type="NCBI Taxonomy" id="579108"/>
    <lineage>
        <taxon>Bacteria</taxon>
        <taxon>Bacillati</taxon>
        <taxon>Actinomycetota</taxon>
        <taxon>Actinomycetes</taxon>
        <taxon>Micromonosporales</taxon>
        <taxon>Micromonosporaceae</taxon>
        <taxon>Dactylosporangium</taxon>
    </lineage>
</organism>
<name>A0ABP8CZ45_9ACTN</name>
<dbReference type="InterPro" id="IPR012334">
    <property type="entry name" value="Pectin_lyas_fold"/>
</dbReference>
<comment type="subcellular location">
    <subcellularLocation>
        <location evidence="2">Secreted</location>
    </subcellularLocation>
</comment>
<sequence>MTQGETVPARDTSSLVRAAQGGDERALEELVAEHLPLVYNVIGRALNRHADVDDLVQETMIQVVRGLPGLREPARFRSWVVAIAYRQVQMHRRGVTRRHPPAHEVPEDLADPGGDFVERSITGLMLTGQRRELAEATRWLDDADRHLLALWWQEAVGELNRAELAAALGLRQTHAAVRVQRMRAQLDAARGLVRALHATPRCPELAEAVRPWDGATDALWRKRLTRHVRGCDRCGPLSADLLAPEQLLPGIAALPAPIFALDALKSAAAPALITKTGLITKTAVAAVAALAAGGIAIAVYESPLTGDDGDATVAAAPSGGAAAVPDPPMQNAPTAAGASAVPTPARVANADIFVAPNGDDGGDGSKERPYATLTKAAAVVRPGQTIALRGGTFRPAAPIALDASGDAEHRITLSAYGDEHPVIDASRIPADKWAITQRGSFWTVQGLEVKNSGSHALVCLSCRQNIYQRLSMHDNVESGLTLRGDGTTGNQVLDSDFFNNHNPADQGQSGIGMAIKFGSGDDNVVRGCRAYDNADDGFDFGDFAGAIDIQHNWAYGNGVNRWNVAGWRSNGNGFTFGGGNPPASASHSVRHNAAWNNIHNGFADGGNPAELRLTNNTAYRNGATGFGMPTTPATLRSNVAIGNDSSVSMSAGVHTSRNTWDEGSWTASMFRSTDATAAQGARRADGTLPATDFLTTGNGMGASMSES</sequence>
<dbReference type="Gene3D" id="2.160.20.10">
    <property type="entry name" value="Single-stranded right-handed beta-helix, Pectin lyase-like"/>
    <property type="match status" value="1"/>
</dbReference>
<evidence type="ECO:0000256" key="1">
    <source>
        <dbReference type="ARBA" id="ARBA00001913"/>
    </source>
</evidence>
<evidence type="ECO:0000256" key="8">
    <source>
        <dbReference type="ARBA" id="ARBA00038263"/>
    </source>
</evidence>
<dbReference type="RefSeq" id="WP_345121982.1">
    <property type="nucleotide sequence ID" value="NZ_BAABAT010000002.1"/>
</dbReference>
<comment type="caution">
    <text evidence="12">The sequence shown here is derived from an EMBL/GenBank/DDBJ whole genome shotgun (WGS) entry which is preliminary data.</text>
</comment>
<dbReference type="Pfam" id="PF04542">
    <property type="entry name" value="Sigma70_r2"/>
    <property type="match status" value="1"/>
</dbReference>
<evidence type="ECO:0000256" key="4">
    <source>
        <dbReference type="ARBA" id="ARBA00022723"/>
    </source>
</evidence>
<dbReference type="Proteomes" id="UP001500620">
    <property type="component" value="Unassembled WGS sequence"/>
</dbReference>
<evidence type="ECO:0000256" key="9">
    <source>
        <dbReference type="SAM" id="MobiDB-lite"/>
    </source>
</evidence>
<dbReference type="InterPro" id="IPR011050">
    <property type="entry name" value="Pectin_lyase_fold/virulence"/>
</dbReference>
<evidence type="ECO:0000256" key="6">
    <source>
        <dbReference type="ARBA" id="ARBA00022837"/>
    </source>
</evidence>
<evidence type="ECO:0000256" key="5">
    <source>
        <dbReference type="ARBA" id="ARBA00022729"/>
    </source>
</evidence>
<evidence type="ECO:0000259" key="11">
    <source>
        <dbReference type="Pfam" id="PF13229"/>
    </source>
</evidence>